<dbReference type="AlphaFoldDB" id="A0AAW9QKC4"/>
<gene>
    <name evidence="2" type="ORF">V0288_14020</name>
</gene>
<dbReference type="InterPro" id="IPR051082">
    <property type="entry name" value="Pentapeptide-BTB/POZ_domain"/>
</dbReference>
<name>A0AAW9QKC4_9CHRO</name>
<feature type="compositionally biased region" description="Polar residues" evidence="1">
    <location>
        <begin position="159"/>
        <end position="176"/>
    </location>
</feature>
<dbReference type="PANTHER" id="PTHR14136">
    <property type="entry name" value="BTB_POZ DOMAIN-CONTAINING PROTEIN KCTD9"/>
    <property type="match status" value="1"/>
</dbReference>
<dbReference type="RefSeq" id="WP_332865722.1">
    <property type="nucleotide sequence ID" value="NZ_JBAFSM010000025.1"/>
</dbReference>
<evidence type="ECO:0000313" key="3">
    <source>
        <dbReference type="Proteomes" id="UP001328733"/>
    </source>
</evidence>
<dbReference type="PANTHER" id="PTHR14136:SF17">
    <property type="entry name" value="BTB_POZ DOMAIN-CONTAINING PROTEIN KCTD9"/>
    <property type="match status" value="1"/>
</dbReference>
<reference evidence="2 3" key="1">
    <citation type="submission" date="2024-01" db="EMBL/GenBank/DDBJ databases">
        <title>Genomic insights into the taxonomy and metabolism of the cyanobacterium Pannus brasiliensis CCIBt3594.</title>
        <authorList>
            <person name="Machado M."/>
            <person name="Botero N.B."/>
            <person name="Andreote A.P.D."/>
            <person name="Feitosa A.M.T."/>
            <person name="Popin R."/>
            <person name="Sivonen K."/>
            <person name="Fiore M.F."/>
        </authorList>
    </citation>
    <scope>NUCLEOTIDE SEQUENCE [LARGE SCALE GENOMIC DNA]</scope>
    <source>
        <strain evidence="2 3">CCIBt3594</strain>
    </source>
</reference>
<dbReference type="Proteomes" id="UP001328733">
    <property type="component" value="Unassembled WGS sequence"/>
</dbReference>
<feature type="region of interest" description="Disordered" evidence="1">
    <location>
        <begin position="307"/>
        <end position="326"/>
    </location>
</feature>
<accession>A0AAW9QKC4</accession>
<feature type="compositionally biased region" description="Basic and acidic residues" evidence="1">
    <location>
        <begin position="316"/>
        <end position="326"/>
    </location>
</feature>
<organism evidence="2 3">
    <name type="scientific">Pannus brasiliensis CCIBt3594</name>
    <dbReference type="NCBI Taxonomy" id="1427578"/>
    <lineage>
        <taxon>Bacteria</taxon>
        <taxon>Bacillati</taxon>
        <taxon>Cyanobacteriota</taxon>
        <taxon>Cyanophyceae</taxon>
        <taxon>Oscillatoriophycideae</taxon>
        <taxon>Chroococcales</taxon>
        <taxon>Microcystaceae</taxon>
        <taxon>Pannus</taxon>
    </lineage>
</organism>
<dbReference type="Pfam" id="PF00805">
    <property type="entry name" value="Pentapeptide"/>
    <property type="match status" value="3"/>
</dbReference>
<keyword evidence="3" id="KW-1185">Reference proteome</keyword>
<evidence type="ECO:0000256" key="1">
    <source>
        <dbReference type="SAM" id="MobiDB-lite"/>
    </source>
</evidence>
<dbReference type="SUPFAM" id="SSF141571">
    <property type="entry name" value="Pentapeptide repeat-like"/>
    <property type="match status" value="1"/>
</dbReference>
<feature type="region of interest" description="Disordered" evidence="1">
    <location>
        <begin position="151"/>
        <end position="191"/>
    </location>
</feature>
<evidence type="ECO:0000313" key="2">
    <source>
        <dbReference type="EMBL" id="MEG3438242.1"/>
    </source>
</evidence>
<sequence>MVSSSVAVDLQQRYQSGERQFSSVQLRGADLRGVNLGNADLSGADLSKANLREVNLSGANLAGAFLNEADLTSANLEGANLQGASLIKAYLIKTNLRSANLSGAYLTGAYLTKSNLARANVSGAYLNGIQLTGADLTEACYDRATRFDPHFDPRKMGLQNASASGETESRSKTTGNARAIPNPAAPAAPVPEVSRTASAEPETFPNPSVEKLLDTFNHLGQISARYLGATMTFRYWESSRPAGEALQDLALNRSAQFSWTGSSPARLTDEQTRLARQWIETFLHSCRSIIGNFPKLIDPQRLAFPVAGVSPSRSDSGTKEPPTHSP</sequence>
<dbReference type="EMBL" id="JBAFSM010000025">
    <property type="protein sequence ID" value="MEG3438242.1"/>
    <property type="molecule type" value="Genomic_DNA"/>
</dbReference>
<protein>
    <submittedName>
        <fullName evidence="2">Pentapeptide repeat-containing protein</fullName>
    </submittedName>
</protein>
<dbReference type="Gene3D" id="2.160.20.80">
    <property type="entry name" value="E3 ubiquitin-protein ligase SopA"/>
    <property type="match status" value="1"/>
</dbReference>
<dbReference type="InterPro" id="IPR001646">
    <property type="entry name" value="5peptide_repeat"/>
</dbReference>
<comment type="caution">
    <text evidence="2">The sequence shown here is derived from an EMBL/GenBank/DDBJ whole genome shotgun (WGS) entry which is preliminary data.</text>
</comment>
<proteinExistence type="predicted"/>